<dbReference type="InterPro" id="IPR019533">
    <property type="entry name" value="Peptidase_S26"/>
</dbReference>
<organism evidence="9 10">
    <name type="scientific">Candidatus Anaerostipes excrementavium</name>
    <dbReference type="NCBI Taxonomy" id="2838463"/>
    <lineage>
        <taxon>Bacteria</taxon>
        <taxon>Bacillati</taxon>
        <taxon>Bacillota</taxon>
        <taxon>Clostridia</taxon>
        <taxon>Lachnospirales</taxon>
        <taxon>Lachnospiraceae</taxon>
        <taxon>Anaerostipes</taxon>
    </lineage>
</organism>
<reference evidence="9" key="1">
    <citation type="journal article" date="2021" name="PeerJ">
        <title>Extensive microbial diversity within the chicken gut microbiome revealed by metagenomics and culture.</title>
        <authorList>
            <person name="Gilroy R."/>
            <person name="Ravi A."/>
            <person name="Getino M."/>
            <person name="Pursley I."/>
            <person name="Horton D.L."/>
            <person name="Alikhan N.F."/>
            <person name="Baker D."/>
            <person name="Gharbi K."/>
            <person name="Hall N."/>
            <person name="Watson M."/>
            <person name="Adriaenssens E.M."/>
            <person name="Foster-Nyarko E."/>
            <person name="Jarju S."/>
            <person name="Secka A."/>
            <person name="Antonio M."/>
            <person name="Oren A."/>
            <person name="Chaudhuri R.R."/>
            <person name="La Ragione R."/>
            <person name="Hildebrand F."/>
            <person name="Pallen M.J."/>
        </authorList>
    </citation>
    <scope>NUCLEOTIDE SEQUENCE</scope>
    <source>
        <strain evidence="9">CHK191-13928</strain>
    </source>
</reference>
<dbReference type="Proteomes" id="UP000886721">
    <property type="component" value="Unassembled WGS sequence"/>
</dbReference>
<keyword evidence="7" id="KW-1133">Transmembrane helix</keyword>
<dbReference type="GO" id="GO:0004252">
    <property type="term" value="F:serine-type endopeptidase activity"/>
    <property type="evidence" value="ECO:0007669"/>
    <property type="project" value="InterPro"/>
</dbReference>
<dbReference type="CDD" id="cd06530">
    <property type="entry name" value="S26_SPase_I"/>
    <property type="match status" value="1"/>
</dbReference>
<comment type="caution">
    <text evidence="9">The sequence shown here is derived from an EMBL/GenBank/DDBJ whole genome shotgun (WGS) entry which is preliminary data.</text>
</comment>
<evidence type="ECO:0000256" key="4">
    <source>
        <dbReference type="ARBA" id="ARBA00013208"/>
    </source>
</evidence>
<accession>A0A9D2BAK8</accession>
<evidence type="ECO:0000256" key="2">
    <source>
        <dbReference type="ARBA" id="ARBA00004401"/>
    </source>
</evidence>
<dbReference type="Pfam" id="PF10502">
    <property type="entry name" value="Peptidase_S26"/>
    <property type="match status" value="1"/>
</dbReference>
<comment type="similarity">
    <text evidence="3 7">Belongs to the peptidase S26 family.</text>
</comment>
<comment type="subcellular location">
    <subcellularLocation>
        <location evidence="2">Cell membrane</location>
        <topology evidence="2">Single-pass type II membrane protein</topology>
    </subcellularLocation>
    <subcellularLocation>
        <location evidence="7">Membrane</location>
        <topology evidence="7">Single-pass type II membrane protein</topology>
    </subcellularLocation>
</comment>
<dbReference type="PANTHER" id="PTHR43390">
    <property type="entry name" value="SIGNAL PEPTIDASE I"/>
    <property type="match status" value="1"/>
</dbReference>
<dbReference type="SUPFAM" id="SSF51306">
    <property type="entry name" value="LexA/Signal peptidase"/>
    <property type="match status" value="1"/>
</dbReference>
<keyword evidence="7" id="KW-0645">Protease</keyword>
<keyword evidence="5 7" id="KW-0378">Hydrolase</keyword>
<dbReference type="GO" id="GO:0006465">
    <property type="term" value="P:signal peptide processing"/>
    <property type="evidence" value="ECO:0007669"/>
    <property type="project" value="InterPro"/>
</dbReference>
<dbReference type="InterPro" id="IPR036286">
    <property type="entry name" value="LexA/Signal_pep-like_sf"/>
</dbReference>
<feature type="transmembrane region" description="Helical" evidence="7">
    <location>
        <begin position="22"/>
        <end position="43"/>
    </location>
</feature>
<dbReference type="NCBIfam" id="TIGR02227">
    <property type="entry name" value="sigpep_I_bact"/>
    <property type="match status" value="1"/>
</dbReference>
<reference evidence="9" key="2">
    <citation type="submission" date="2021-04" db="EMBL/GenBank/DDBJ databases">
        <authorList>
            <person name="Gilroy R."/>
        </authorList>
    </citation>
    <scope>NUCLEOTIDE SEQUENCE</scope>
    <source>
        <strain evidence="9">CHK191-13928</strain>
    </source>
</reference>
<dbReference type="PRINTS" id="PR00727">
    <property type="entry name" value="LEADERPTASE"/>
</dbReference>
<dbReference type="PROSITE" id="PS00761">
    <property type="entry name" value="SPASE_I_3"/>
    <property type="match status" value="1"/>
</dbReference>
<sequence>MRNGYTVTYQMRKQKRQRREKIIGYILKFAAVILAAFLIVRFVCFSFTIQGDSMMPTYESGEKHLVNRLICQIKGPSRYDVVVFRTDDEKNDSYYVKRVIGLPGETIQIKKGKVYIDGKKAKSFSDEDILSAGLAADEITLKSDEYFVLGDNSNNSEDSRSSSIGNVKRSNVIGKISIKYWPWG</sequence>
<dbReference type="GO" id="GO:0005886">
    <property type="term" value="C:plasma membrane"/>
    <property type="evidence" value="ECO:0007669"/>
    <property type="project" value="UniProtKB-SubCell"/>
</dbReference>
<protein>
    <recommendedName>
        <fullName evidence="4 7">Signal peptidase I</fullName>
        <ecNumber evidence="4 7">3.4.21.89</ecNumber>
    </recommendedName>
</protein>
<feature type="active site" evidence="6">
    <location>
        <position position="53"/>
    </location>
</feature>
<evidence type="ECO:0000256" key="7">
    <source>
        <dbReference type="RuleBase" id="RU362042"/>
    </source>
</evidence>
<proteinExistence type="inferred from homology"/>
<evidence type="ECO:0000256" key="6">
    <source>
        <dbReference type="PIRSR" id="PIRSR600223-1"/>
    </source>
</evidence>
<evidence type="ECO:0000256" key="1">
    <source>
        <dbReference type="ARBA" id="ARBA00000677"/>
    </source>
</evidence>
<feature type="active site" evidence="6">
    <location>
        <position position="97"/>
    </location>
</feature>
<evidence type="ECO:0000259" key="8">
    <source>
        <dbReference type="Pfam" id="PF10502"/>
    </source>
</evidence>
<dbReference type="EMBL" id="DXEM01000039">
    <property type="protein sequence ID" value="HIX69043.1"/>
    <property type="molecule type" value="Genomic_DNA"/>
</dbReference>
<evidence type="ECO:0000256" key="3">
    <source>
        <dbReference type="ARBA" id="ARBA00009370"/>
    </source>
</evidence>
<evidence type="ECO:0000313" key="9">
    <source>
        <dbReference type="EMBL" id="HIX69043.1"/>
    </source>
</evidence>
<dbReference type="Gene3D" id="2.10.109.10">
    <property type="entry name" value="Umud Fragment, subunit A"/>
    <property type="match status" value="1"/>
</dbReference>
<gene>
    <name evidence="9" type="primary">lepB</name>
    <name evidence="9" type="ORF">H9735_13115</name>
</gene>
<feature type="domain" description="Peptidase S26" evidence="8">
    <location>
        <begin position="24"/>
        <end position="181"/>
    </location>
</feature>
<dbReference type="PROSITE" id="PS00760">
    <property type="entry name" value="SPASE_I_2"/>
    <property type="match status" value="1"/>
</dbReference>
<dbReference type="EC" id="3.4.21.89" evidence="4 7"/>
<dbReference type="InterPro" id="IPR019757">
    <property type="entry name" value="Pept_S26A_signal_pept_1_Lys-AS"/>
</dbReference>
<dbReference type="InterPro" id="IPR019758">
    <property type="entry name" value="Pept_S26A_signal_pept_1_CS"/>
</dbReference>
<dbReference type="AlphaFoldDB" id="A0A9D2BAK8"/>
<name>A0A9D2BAK8_9FIRM</name>
<keyword evidence="7" id="KW-0472">Membrane</keyword>
<keyword evidence="7" id="KW-0812">Transmembrane</keyword>
<evidence type="ECO:0000313" key="10">
    <source>
        <dbReference type="Proteomes" id="UP000886721"/>
    </source>
</evidence>
<dbReference type="PANTHER" id="PTHR43390:SF1">
    <property type="entry name" value="CHLOROPLAST PROCESSING PEPTIDASE"/>
    <property type="match status" value="1"/>
</dbReference>
<evidence type="ECO:0000256" key="5">
    <source>
        <dbReference type="ARBA" id="ARBA00022801"/>
    </source>
</evidence>
<comment type="catalytic activity">
    <reaction evidence="1 7">
        <text>Cleavage of hydrophobic, N-terminal signal or leader sequences from secreted and periplasmic proteins.</text>
        <dbReference type="EC" id="3.4.21.89"/>
    </reaction>
</comment>
<dbReference type="GO" id="GO:0009003">
    <property type="term" value="F:signal peptidase activity"/>
    <property type="evidence" value="ECO:0007669"/>
    <property type="project" value="UniProtKB-EC"/>
</dbReference>
<dbReference type="InterPro" id="IPR000223">
    <property type="entry name" value="Pept_S26A_signal_pept_1"/>
</dbReference>